<dbReference type="Gene3D" id="3.10.300.10">
    <property type="entry name" value="Methylpurine-DNA glycosylase (MPG)"/>
    <property type="match status" value="2"/>
</dbReference>
<dbReference type="GO" id="GO:0006284">
    <property type="term" value="P:base-excision repair"/>
    <property type="evidence" value="ECO:0007669"/>
    <property type="project" value="InterPro"/>
</dbReference>
<dbReference type="Pfam" id="PF02245">
    <property type="entry name" value="Pur_DNA_glyco"/>
    <property type="match status" value="2"/>
</dbReference>
<evidence type="ECO:0000256" key="5">
    <source>
        <dbReference type="HAMAP-Rule" id="MF_00527"/>
    </source>
</evidence>
<evidence type="ECO:0000256" key="3">
    <source>
        <dbReference type="ARBA" id="ARBA00022801"/>
    </source>
</evidence>
<dbReference type="OrthoDB" id="9794313at2"/>
<dbReference type="AlphaFoldDB" id="A0A2S8A8K7"/>
<dbReference type="RefSeq" id="WP_105192771.1">
    <property type="nucleotide sequence ID" value="NZ_PSZM01000045.1"/>
</dbReference>
<keyword evidence="7" id="KW-1185">Reference proteome</keyword>
<keyword evidence="2 5" id="KW-0227">DNA damage</keyword>
<evidence type="ECO:0000313" key="6">
    <source>
        <dbReference type="EMBL" id="PQL90816.1"/>
    </source>
</evidence>
<dbReference type="HAMAP" id="MF_00527">
    <property type="entry name" value="3MGH"/>
    <property type="match status" value="1"/>
</dbReference>
<dbReference type="InterPro" id="IPR003180">
    <property type="entry name" value="MPG"/>
</dbReference>
<keyword evidence="4 5" id="KW-0234">DNA repair</keyword>
<comment type="caution">
    <text evidence="6">The sequence shown here is derived from an EMBL/GenBank/DDBJ whole genome shotgun (WGS) entry which is preliminary data.</text>
</comment>
<evidence type="ECO:0000256" key="4">
    <source>
        <dbReference type="ARBA" id="ARBA00023204"/>
    </source>
</evidence>
<dbReference type="PANTHER" id="PTHR10429">
    <property type="entry name" value="DNA-3-METHYLADENINE GLYCOSYLASE"/>
    <property type="match status" value="1"/>
</dbReference>
<keyword evidence="3 5" id="KW-0378">Hydrolase</keyword>
<evidence type="ECO:0000313" key="7">
    <source>
        <dbReference type="Proteomes" id="UP000238042"/>
    </source>
</evidence>
<comment type="similarity">
    <text evidence="1 5">Belongs to the DNA glycosylase MPG family.</text>
</comment>
<gene>
    <name evidence="6" type="ORF">C4S77_10205</name>
</gene>
<evidence type="ECO:0000256" key="1">
    <source>
        <dbReference type="ARBA" id="ARBA00009232"/>
    </source>
</evidence>
<dbReference type="InterPro" id="IPR036995">
    <property type="entry name" value="MPG_sf"/>
</dbReference>
<dbReference type="NCBIfam" id="TIGR00567">
    <property type="entry name" value="3mg"/>
    <property type="match status" value="1"/>
</dbReference>
<dbReference type="GO" id="GO:0003677">
    <property type="term" value="F:DNA binding"/>
    <property type="evidence" value="ECO:0007669"/>
    <property type="project" value="InterPro"/>
</dbReference>
<dbReference type="EMBL" id="PSZM01000045">
    <property type="protein sequence ID" value="PQL90816.1"/>
    <property type="molecule type" value="Genomic_DNA"/>
</dbReference>
<dbReference type="CDD" id="cd00540">
    <property type="entry name" value="AAG"/>
    <property type="match status" value="1"/>
</dbReference>
<dbReference type="InterPro" id="IPR011034">
    <property type="entry name" value="Formyl_transferase-like_C_sf"/>
</dbReference>
<dbReference type="GO" id="GO:0003905">
    <property type="term" value="F:alkylbase DNA N-glycosylase activity"/>
    <property type="evidence" value="ECO:0007669"/>
    <property type="project" value="InterPro"/>
</dbReference>
<evidence type="ECO:0000256" key="2">
    <source>
        <dbReference type="ARBA" id="ARBA00022763"/>
    </source>
</evidence>
<accession>A0A2S8A8K7</accession>
<dbReference type="Proteomes" id="UP000238042">
    <property type="component" value="Unassembled WGS sequence"/>
</dbReference>
<proteinExistence type="inferred from homology"/>
<dbReference type="SUPFAM" id="SSF50486">
    <property type="entry name" value="FMT C-terminal domain-like"/>
    <property type="match status" value="1"/>
</dbReference>
<dbReference type="PANTHER" id="PTHR10429:SF0">
    <property type="entry name" value="DNA-3-METHYLADENINE GLYCOSYLASE"/>
    <property type="match status" value="1"/>
</dbReference>
<dbReference type="EC" id="3.2.2.-" evidence="5"/>
<sequence length="171" mass="19743">MNRRIDKEYFLQQALFLAQNLLGKYLVRVFDNGETQKYIISETEAYIGEEDLACHASKGRTKRTEIMYEEGGKVYVYLIYGMHWLLNIVTGEKNCPQAVLIRGVQGCSGPGRVGKLLELDKSFYGEDLVSSYRIWIEDSLIKPSYISTPRIGIEYAGDIWKNKPWRFILDN</sequence>
<organism evidence="6 7">
    <name type="scientific">Apibacter adventoris</name>
    <dbReference type="NCBI Taxonomy" id="1679466"/>
    <lineage>
        <taxon>Bacteria</taxon>
        <taxon>Pseudomonadati</taxon>
        <taxon>Bacteroidota</taxon>
        <taxon>Flavobacteriia</taxon>
        <taxon>Flavobacteriales</taxon>
        <taxon>Weeksellaceae</taxon>
        <taxon>Apibacter</taxon>
    </lineage>
</organism>
<reference evidence="6 7" key="1">
    <citation type="submission" date="2018-02" db="EMBL/GenBank/DDBJ databases">
        <title>Genome sequences of Apibacter spp., gut symbionts of Asian honey bees.</title>
        <authorList>
            <person name="Kwong W.K."/>
            <person name="Steele M.I."/>
            <person name="Moran N.A."/>
        </authorList>
    </citation>
    <scope>NUCLEOTIDE SEQUENCE [LARGE SCALE GENOMIC DNA]</scope>
    <source>
        <strain evidence="7">wkB301</strain>
    </source>
</reference>
<name>A0A2S8A8K7_9FLAO</name>
<protein>
    <recommendedName>
        <fullName evidence="5">Putative 3-methyladenine DNA glycosylase</fullName>
        <ecNumber evidence="5">3.2.2.-</ecNumber>
    </recommendedName>
</protein>